<feature type="transmembrane region" description="Helical" evidence="2">
    <location>
        <begin position="33"/>
        <end position="53"/>
    </location>
</feature>
<dbReference type="AlphaFoldDB" id="A0A1V2ZZM5"/>
<dbReference type="OrthoDB" id="9781988at2"/>
<evidence type="ECO:0000313" key="4">
    <source>
        <dbReference type="Proteomes" id="UP000189177"/>
    </source>
</evidence>
<evidence type="ECO:0000256" key="1">
    <source>
        <dbReference type="SAM" id="MobiDB-lite"/>
    </source>
</evidence>
<gene>
    <name evidence="3" type="ORF">B1A74_05295</name>
</gene>
<keyword evidence="2" id="KW-0812">Transmembrane</keyword>
<accession>A0A1V2ZZM5</accession>
<dbReference type="EMBL" id="MUZR01000014">
    <property type="protein sequence ID" value="OOC10516.1"/>
    <property type="molecule type" value="Genomic_DNA"/>
</dbReference>
<name>A0A1V2ZZM5_9GAMM</name>
<keyword evidence="4" id="KW-1185">Reference proteome</keyword>
<organism evidence="3 4">
    <name type="scientific">Thioalkalivibrio halophilus</name>
    <dbReference type="NCBI Taxonomy" id="252474"/>
    <lineage>
        <taxon>Bacteria</taxon>
        <taxon>Pseudomonadati</taxon>
        <taxon>Pseudomonadota</taxon>
        <taxon>Gammaproteobacteria</taxon>
        <taxon>Chromatiales</taxon>
        <taxon>Ectothiorhodospiraceae</taxon>
        <taxon>Thioalkalivibrio</taxon>
    </lineage>
</organism>
<proteinExistence type="predicted"/>
<evidence type="ECO:0008006" key="5">
    <source>
        <dbReference type="Google" id="ProtNLM"/>
    </source>
</evidence>
<evidence type="ECO:0000256" key="2">
    <source>
        <dbReference type="SAM" id="Phobius"/>
    </source>
</evidence>
<keyword evidence="2" id="KW-1133">Transmembrane helix</keyword>
<sequence length="182" mass="19915">MGAKDRPADGDSQYYEVKDEADDAQRRARRLELIVYASLVAFVVLAVYGFWLITSLTRDVSQLTEEISSMTRVVDRDMSAIVRHMEAMEGRMVDIAGSTAEMEQSVASISEDTGRMSTDIGSMTRDTEVMAGSVIGMQRDMWSLNRNVGGPMGMMNMFNPLSGQGGPYPGSGGPYRPPSAPR</sequence>
<dbReference type="Gene3D" id="1.10.287.950">
    <property type="entry name" value="Methyl-accepting chemotaxis protein"/>
    <property type="match status" value="1"/>
</dbReference>
<evidence type="ECO:0000313" key="3">
    <source>
        <dbReference type="EMBL" id="OOC10516.1"/>
    </source>
</evidence>
<dbReference type="Proteomes" id="UP000189177">
    <property type="component" value="Unassembled WGS sequence"/>
</dbReference>
<dbReference type="RefSeq" id="WP_077243991.1">
    <property type="nucleotide sequence ID" value="NZ_MUZR01000014.1"/>
</dbReference>
<comment type="caution">
    <text evidence="3">The sequence shown here is derived from an EMBL/GenBank/DDBJ whole genome shotgun (WGS) entry which is preliminary data.</text>
</comment>
<protein>
    <recommendedName>
        <fullName evidence="5">Translation initiation factor 2</fullName>
    </recommendedName>
</protein>
<dbReference type="STRING" id="252474.B1A74_05295"/>
<keyword evidence="2" id="KW-0472">Membrane</keyword>
<feature type="region of interest" description="Disordered" evidence="1">
    <location>
        <begin position="163"/>
        <end position="182"/>
    </location>
</feature>
<feature type="compositionally biased region" description="Gly residues" evidence="1">
    <location>
        <begin position="163"/>
        <end position="173"/>
    </location>
</feature>
<reference evidence="3 4" key="1">
    <citation type="submission" date="2017-02" db="EMBL/GenBank/DDBJ databases">
        <title>Genomic diversity within the haloalkaliphilic genus Thioalkalivibrio.</title>
        <authorList>
            <person name="Ahn A.-C."/>
            <person name="Meier-Kolthoff J."/>
            <person name="Overmars L."/>
            <person name="Richter M."/>
            <person name="Woyke T."/>
            <person name="Sorokin D.Y."/>
            <person name="Muyzer G."/>
        </authorList>
    </citation>
    <scope>NUCLEOTIDE SEQUENCE [LARGE SCALE GENOMIC DNA]</scope>
    <source>
        <strain evidence="3 4">HL17</strain>
    </source>
</reference>